<feature type="region of interest" description="Disordered" evidence="1">
    <location>
        <begin position="392"/>
        <end position="413"/>
    </location>
</feature>
<dbReference type="SUPFAM" id="SSF52047">
    <property type="entry name" value="RNI-like"/>
    <property type="match status" value="1"/>
</dbReference>
<dbReference type="Proteomes" id="UP001219525">
    <property type="component" value="Unassembled WGS sequence"/>
</dbReference>
<feature type="compositionally biased region" description="Low complexity" evidence="1">
    <location>
        <begin position="245"/>
        <end position="255"/>
    </location>
</feature>
<protein>
    <recommendedName>
        <fullName evidence="5">F-box domain-containing protein</fullName>
    </recommendedName>
</protein>
<gene>
    <name evidence="3" type="ORF">GGX14DRAFT_571102</name>
</gene>
<evidence type="ECO:0000313" key="3">
    <source>
        <dbReference type="EMBL" id="KAJ7201841.1"/>
    </source>
</evidence>
<sequence>MSVAPSWNLQLAPCFLLCRALAPMSEYDDSPEAQRRFERTKQRIAAWASDAAHCAPQFKSPFVPRSDVVLDDIYPARRRASSPQSLHSSRRSHGRSRTPPPRSRTVAPARSVGPARHEASDSRHVVRSPTTIVPLNDLYPERHRAYSPPPVHSSRHPHQGSRSAPQRPRTIAVAPSGDPAARQDTSVLRHAGRPRACTVEVRPDDSVSQAGLYRRARSHSPTHRARSHRMPVHERRHGSRHRSRSPSSSTRIPYAVSPPPPPQLQYAPTPAPRHAYPYAPVPPPPSVYIVYPHDRHVRIVYPEPHPQERHQRASFLARLFEKLCAESAGPFLSRTASSVLPLATPSRVMPVEGQLSSLVLQRAPSPDVQVCESHVALGADDDGGLVRLSPDRLNTTAPADGRKRGEAGSCRRSGAERVLPPSMSVLANELLLRMFAHLDRGTLRKVALANRTFSRLARSLLFSHFAASRYVTCSEKHKHDPVSASQLLQLSQCLDFWTSEEIAPLVRSCEISPWHWMADDHEQVAVPQLLATFFDHIERFAALRCLELWHIPLTGLAVSTLARLPMLSELTLQDCGVANGDSMPAVSNVLRLFHFSYRSERVEEWLPLLDPSCLRVLHTGAAPNNAAVIPVFPDVYDLVVCVNQPLTPADITFLQKFPGVTKLRTYQKYTNSPRPPLATLPTDVLPVLADFRGSFHALPVLLARDTLTRIETYEDSLDVFIMELQRLPAPLTNLIHLVATFGSSCTPTALEAIFTSFPRLEDVNLTFQNDRHDPAPAGMLSKLPSISGISSRLQRLSLIWICWDSVEPPTVDSIESDCNFPAVRAALMAQCPDLEFLWLDGRDFIYCWHTHADNTDETDVMATDPEDVEGVRFSWESLRQLP</sequence>
<comment type="caution">
    <text evidence="3">The sequence shown here is derived from an EMBL/GenBank/DDBJ whole genome shotgun (WGS) entry which is preliminary data.</text>
</comment>
<proteinExistence type="predicted"/>
<organism evidence="3 4">
    <name type="scientific">Mycena pura</name>
    <dbReference type="NCBI Taxonomy" id="153505"/>
    <lineage>
        <taxon>Eukaryota</taxon>
        <taxon>Fungi</taxon>
        <taxon>Dikarya</taxon>
        <taxon>Basidiomycota</taxon>
        <taxon>Agaricomycotina</taxon>
        <taxon>Agaricomycetes</taxon>
        <taxon>Agaricomycetidae</taxon>
        <taxon>Agaricales</taxon>
        <taxon>Marasmiineae</taxon>
        <taxon>Mycenaceae</taxon>
        <taxon>Mycena</taxon>
    </lineage>
</organism>
<dbReference type="InterPro" id="IPR032675">
    <property type="entry name" value="LRR_dom_sf"/>
</dbReference>
<feature type="compositionally biased region" description="Basic residues" evidence="1">
    <location>
        <begin position="214"/>
        <end position="244"/>
    </location>
</feature>
<reference evidence="3" key="1">
    <citation type="submission" date="2023-03" db="EMBL/GenBank/DDBJ databases">
        <title>Massive genome expansion in bonnet fungi (Mycena s.s.) driven by repeated elements and novel gene families across ecological guilds.</title>
        <authorList>
            <consortium name="Lawrence Berkeley National Laboratory"/>
            <person name="Harder C.B."/>
            <person name="Miyauchi S."/>
            <person name="Viragh M."/>
            <person name="Kuo A."/>
            <person name="Thoen E."/>
            <person name="Andreopoulos B."/>
            <person name="Lu D."/>
            <person name="Skrede I."/>
            <person name="Drula E."/>
            <person name="Henrissat B."/>
            <person name="Morin E."/>
            <person name="Kohler A."/>
            <person name="Barry K."/>
            <person name="LaButti K."/>
            <person name="Morin E."/>
            <person name="Salamov A."/>
            <person name="Lipzen A."/>
            <person name="Mereny Z."/>
            <person name="Hegedus B."/>
            <person name="Baldrian P."/>
            <person name="Stursova M."/>
            <person name="Weitz H."/>
            <person name="Taylor A."/>
            <person name="Grigoriev I.V."/>
            <person name="Nagy L.G."/>
            <person name="Martin F."/>
            <person name="Kauserud H."/>
        </authorList>
    </citation>
    <scope>NUCLEOTIDE SEQUENCE</scope>
    <source>
        <strain evidence="3">9144</strain>
    </source>
</reference>
<feature type="compositionally biased region" description="Basic and acidic residues" evidence="1">
    <location>
        <begin position="115"/>
        <end position="124"/>
    </location>
</feature>
<keyword evidence="4" id="KW-1185">Reference proteome</keyword>
<evidence type="ECO:0000256" key="1">
    <source>
        <dbReference type="SAM" id="MobiDB-lite"/>
    </source>
</evidence>
<feature type="chain" id="PRO_5042088517" description="F-box domain-containing protein" evidence="2">
    <location>
        <begin position="21"/>
        <end position="882"/>
    </location>
</feature>
<accession>A0AAD6Y6H7</accession>
<dbReference type="EMBL" id="JARJCW010000057">
    <property type="protein sequence ID" value="KAJ7201841.1"/>
    <property type="molecule type" value="Genomic_DNA"/>
</dbReference>
<keyword evidence="2" id="KW-0732">Signal</keyword>
<feature type="region of interest" description="Disordered" evidence="1">
    <location>
        <begin position="76"/>
        <end position="262"/>
    </location>
</feature>
<evidence type="ECO:0000256" key="2">
    <source>
        <dbReference type="SAM" id="SignalP"/>
    </source>
</evidence>
<dbReference type="AlphaFoldDB" id="A0AAD6Y6H7"/>
<name>A0AAD6Y6H7_9AGAR</name>
<evidence type="ECO:0008006" key="5">
    <source>
        <dbReference type="Google" id="ProtNLM"/>
    </source>
</evidence>
<dbReference type="Gene3D" id="3.80.10.10">
    <property type="entry name" value="Ribonuclease Inhibitor"/>
    <property type="match status" value="1"/>
</dbReference>
<feature type="signal peptide" evidence="2">
    <location>
        <begin position="1"/>
        <end position="20"/>
    </location>
</feature>
<evidence type="ECO:0000313" key="4">
    <source>
        <dbReference type="Proteomes" id="UP001219525"/>
    </source>
</evidence>